<sequence>MVFPVDLVEDTVKLIPSARAVVIEEAGHMAHIDQPRIWLDAIADFLS</sequence>
<evidence type="ECO:0000313" key="1">
    <source>
        <dbReference type="EMBL" id="GIH75598.1"/>
    </source>
</evidence>
<evidence type="ECO:0000313" key="2">
    <source>
        <dbReference type="Proteomes" id="UP000616724"/>
    </source>
</evidence>
<gene>
    <name evidence="1" type="ORF">Plo01_20270</name>
</gene>
<reference evidence="1 2" key="1">
    <citation type="submission" date="2021-01" db="EMBL/GenBank/DDBJ databases">
        <title>Whole genome shotgun sequence of Planobispora longispora NBRC 13918.</title>
        <authorList>
            <person name="Komaki H."/>
            <person name="Tamura T."/>
        </authorList>
    </citation>
    <scope>NUCLEOTIDE SEQUENCE [LARGE SCALE GENOMIC DNA]</scope>
    <source>
        <strain evidence="1 2">NBRC 13918</strain>
    </source>
</reference>
<dbReference type="InterPro" id="IPR029058">
    <property type="entry name" value="AB_hydrolase_fold"/>
</dbReference>
<comment type="caution">
    <text evidence="1">The sequence shown here is derived from an EMBL/GenBank/DDBJ whole genome shotgun (WGS) entry which is preliminary data.</text>
</comment>
<proteinExistence type="predicted"/>
<accession>A0A8J3RNR7</accession>
<name>A0A8J3RNR7_9ACTN</name>
<dbReference type="SUPFAM" id="SSF53474">
    <property type="entry name" value="alpha/beta-Hydrolases"/>
    <property type="match status" value="1"/>
</dbReference>
<dbReference type="AlphaFoldDB" id="A0A8J3RNR7"/>
<organism evidence="1 2">
    <name type="scientific">Planobispora longispora</name>
    <dbReference type="NCBI Taxonomy" id="28887"/>
    <lineage>
        <taxon>Bacteria</taxon>
        <taxon>Bacillati</taxon>
        <taxon>Actinomycetota</taxon>
        <taxon>Actinomycetes</taxon>
        <taxon>Streptosporangiales</taxon>
        <taxon>Streptosporangiaceae</taxon>
        <taxon>Planobispora</taxon>
    </lineage>
</organism>
<dbReference type="Gene3D" id="3.40.50.1820">
    <property type="entry name" value="alpha/beta hydrolase"/>
    <property type="match status" value="1"/>
</dbReference>
<dbReference type="EMBL" id="BOOH01000017">
    <property type="protein sequence ID" value="GIH75598.1"/>
    <property type="molecule type" value="Genomic_DNA"/>
</dbReference>
<dbReference type="Proteomes" id="UP000616724">
    <property type="component" value="Unassembled WGS sequence"/>
</dbReference>
<protein>
    <submittedName>
        <fullName evidence="1">Uncharacterized protein</fullName>
    </submittedName>
</protein>
<keyword evidence="2" id="KW-1185">Reference proteome</keyword>